<dbReference type="Gene3D" id="3.40.50.1360">
    <property type="match status" value="1"/>
</dbReference>
<dbReference type="CDD" id="cd01399">
    <property type="entry name" value="GlcN6P_deaminase"/>
    <property type="match status" value="1"/>
</dbReference>
<dbReference type="NCBIfam" id="NF009022">
    <property type="entry name" value="PRK12358.1"/>
    <property type="match status" value="1"/>
</dbReference>
<dbReference type="STRING" id="118060.ATZ35_05765"/>
<reference evidence="4" key="1">
    <citation type="submission" date="2015-12" db="EMBL/GenBank/DDBJ databases">
        <authorList>
            <person name="Lauer A."/>
            <person name="Humrighouse B."/>
            <person name="Loparev V."/>
            <person name="Shewmaker P.L."/>
            <person name="Whitney A.M."/>
            <person name="McLaughlin R.W."/>
        </authorList>
    </citation>
    <scope>NUCLEOTIDE SEQUENCE [LARGE SCALE GENOMIC DNA]</scope>
    <source>
        <strain evidence="4">LMG 26678</strain>
    </source>
</reference>
<dbReference type="RefSeq" id="WP_208929897.1">
    <property type="nucleotide sequence ID" value="NZ_CP013655.1"/>
</dbReference>
<dbReference type="SUPFAM" id="SSF100950">
    <property type="entry name" value="NagB/RpiA/CoA transferase-like"/>
    <property type="match status" value="1"/>
</dbReference>
<proteinExistence type="predicted"/>
<gene>
    <name evidence="3" type="ORF">ATZ35_05765</name>
</gene>
<feature type="domain" description="Glucosamine/galactosamine-6-phosphate isomerase" evidence="2">
    <location>
        <begin position="17"/>
        <end position="223"/>
    </location>
</feature>
<dbReference type="InterPro" id="IPR006148">
    <property type="entry name" value="Glc/Gal-6P_isomerase"/>
</dbReference>
<dbReference type="InterPro" id="IPR037171">
    <property type="entry name" value="NagB/RpiA_transferase-like"/>
</dbReference>
<dbReference type="InterPro" id="IPR018321">
    <property type="entry name" value="Glucosamine6P_isomerase_CS"/>
</dbReference>
<organism evidence="3 4">
    <name type="scientific">Enterococcus rotai</name>
    <dbReference type="NCBI Taxonomy" id="118060"/>
    <lineage>
        <taxon>Bacteria</taxon>
        <taxon>Bacillati</taxon>
        <taxon>Bacillota</taxon>
        <taxon>Bacilli</taxon>
        <taxon>Lactobacillales</taxon>
        <taxon>Enterococcaceae</taxon>
        <taxon>Enterococcus</taxon>
    </lineage>
</organism>
<name>A0A0U2XFE7_9ENTE</name>
<dbReference type="PANTHER" id="PTHR42892:SF1">
    <property type="entry name" value="GLUCOSAMINE-6-PHOSPHATE ISOMERASE"/>
    <property type="match status" value="1"/>
</dbReference>
<evidence type="ECO:0000259" key="2">
    <source>
        <dbReference type="Pfam" id="PF01182"/>
    </source>
</evidence>
<dbReference type="Proteomes" id="UP000067523">
    <property type="component" value="Chromosome"/>
</dbReference>
<dbReference type="InterPro" id="IPR052960">
    <property type="entry name" value="GlcN6P_deaminase-like"/>
</dbReference>
<dbReference type="GO" id="GO:0005975">
    <property type="term" value="P:carbohydrate metabolic process"/>
    <property type="evidence" value="ECO:0007669"/>
    <property type="project" value="InterPro"/>
</dbReference>
<dbReference type="EMBL" id="CP013655">
    <property type="protein sequence ID" value="ALS38760.1"/>
    <property type="molecule type" value="Genomic_DNA"/>
</dbReference>
<protein>
    <submittedName>
        <fullName evidence="3">6-phosphogluconolactonase</fullName>
    </submittedName>
</protein>
<dbReference type="InterPro" id="IPR004547">
    <property type="entry name" value="Glucosamine6P_isomerase"/>
</dbReference>
<accession>A0A0U2XFE7</accession>
<evidence type="ECO:0000313" key="4">
    <source>
        <dbReference type="Proteomes" id="UP000067523"/>
    </source>
</evidence>
<evidence type="ECO:0000256" key="1">
    <source>
        <dbReference type="ARBA" id="ARBA00023277"/>
    </source>
</evidence>
<keyword evidence="4" id="KW-1185">Reference proteome</keyword>
<sequence>MKIIIEENYEKMSRVAANILLGKMYQNKRVNLAITAGSTPVKMYEYLVSDVKNKSYFDNVHYYNFDEIPFKQRKGYGVTMTNLSNLFFKPAEIPESQIHPLDENNYKNQDKRIEQDGGLDLILLGIGADGHYCGNLPGTTKFEDLTSYVGENATENMKDILLSEVGDDENERPDFYVTMGPKSVMQAKEIVLFATGKKKAAIIKRAFFGPVTNEVPASLLQTHPNLTIVLDQEAASELD</sequence>
<dbReference type="Pfam" id="PF01182">
    <property type="entry name" value="Glucosamine_iso"/>
    <property type="match status" value="1"/>
</dbReference>
<dbReference type="AlphaFoldDB" id="A0A0U2XFE7"/>
<dbReference type="KEGG" id="erx:ATZ35_05765"/>
<dbReference type="PROSITE" id="PS01161">
    <property type="entry name" value="GLC_GALNAC_ISOMERASE"/>
    <property type="match status" value="1"/>
</dbReference>
<evidence type="ECO:0000313" key="3">
    <source>
        <dbReference type="EMBL" id="ALS38760.1"/>
    </source>
</evidence>
<dbReference type="PANTHER" id="PTHR42892">
    <property type="entry name" value="GLUCOSAMINE-6-PHOSPHATE DEAMINASE-LIKE PROTEIN BT_0258-RELATED"/>
    <property type="match status" value="1"/>
</dbReference>
<keyword evidence="1" id="KW-0119">Carbohydrate metabolism</keyword>
<dbReference type="GO" id="GO:0004342">
    <property type="term" value="F:glucosamine-6-phosphate deaminase activity"/>
    <property type="evidence" value="ECO:0007669"/>
    <property type="project" value="InterPro"/>
</dbReference>
<dbReference type="GO" id="GO:0006044">
    <property type="term" value="P:N-acetylglucosamine metabolic process"/>
    <property type="evidence" value="ECO:0007669"/>
    <property type="project" value="InterPro"/>
</dbReference>